<keyword evidence="3" id="KW-1185">Reference proteome</keyword>
<evidence type="ECO:0000313" key="2">
    <source>
        <dbReference type="EMBL" id="EXX71005.1"/>
    </source>
</evidence>
<dbReference type="Proteomes" id="UP000022910">
    <property type="component" value="Unassembled WGS sequence"/>
</dbReference>
<keyword evidence="1" id="KW-0175">Coiled coil</keyword>
<comment type="caution">
    <text evidence="2">The sequence shown here is derived from an EMBL/GenBank/DDBJ whole genome shotgun (WGS) entry which is preliminary data.</text>
</comment>
<dbReference type="EMBL" id="JEMT01016281">
    <property type="protein sequence ID" value="EXX71005.1"/>
    <property type="molecule type" value="Genomic_DNA"/>
</dbReference>
<evidence type="ECO:0000313" key="3">
    <source>
        <dbReference type="Proteomes" id="UP000022910"/>
    </source>
</evidence>
<dbReference type="SMR" id="A0A015JUK6"/>
<dbReference type="AlphaFoldDB" id="A0A015JUK6"/>
<protein>
    <submittedName>
        <fullName evidence="2">Uncharacterized protein</fullName>
    </submittedName>
</protein>
<gene>
    <name evidence="2" type="ORF">RirG_082320</name>
</gene>
<organism evidence="2 3">
    <name type="scientific">Rhizophagus irregularis (strain DAOM 197198w)</name>
    <name type="common">Glomus intraradices</name>
    <dbReference type="NCBI Taxonomy" id="1432141"/>
    <lineage>
        <taxon>Eukaryota</taxon>
        <taxon>Fungi</taxon>
        <taxon>Fungi incertae sedis</taxon>
        <taxon>Mucoromycota</taxon>
        <taxon>Glomeromycotina</taxon>
        <taxon>Glomeromycetes</taxon>
        <taxon>Glomerales</taxon>
        <taxon>Glomeraceae</taxon>
        <taxon>Rhizophagus</taxon>
    </lineage>
</organism>
<feature type="coiled-coil region" evidence="1">
    <location>
        <begin position="229"/>
        <end position="256"/>
    </location>
</feature>
<name>A0A015JUK6_RHIIW</name>
<reference evidence="2 3" key="1">
    <citation type="submission" date="2014-02" db="EMBL/GenBank/DDBJ databases">
        <title>Single nucleus genome sequencing reveals high similarity among nuclei of an endomycorrhizal fungus.</title>
        <authorList>
            <person name="Lin K."/>
            <person name="Geurts R."/>
            <person name="Zhang Z."/>
            <person name="Limpens E."/>
            <person name="Saunders D.G."/>
            <person name="Mu D."/>
            <person name="Pang E."/>
            <person name="Cao H."/>
            <person name="Cha H."/>
            <person name="Lin T."/>
            <person name="Zhou Q."/>
            <person name="Shang Y."/>
            <person name="Li Y."/>
            <person name="Ivanov S."/>
            <person name="Sharma T."/>
            <person name="Velzen R.V."/>
            <person name="Ruijter N.D."/>
            <person name="Aanen D.K."/>
            <person name="Win J."/>
            <person name="Kamoun S."/>
            <person name="Bisseling T."/>
            <person name="Huang S."/>
        </authorList>
    </citation>
    <scope>NUCLEOTIDE SEQUENCE [LARGE SCALE GENOMIC DNA]</scope>
    <source>
        <strain evidence="3">DAOM197198w</strain>
    </source>
</reference>
<proteinExistence type="predicted"/>
<accession>A0A015JUK6</accession>
<dbReference type="HOGENOM" id="CLU_934308_0_0_1"/>
<sequence length="298" mass="35504">MVSSQQVNNELISIFKTFNKQEESNYLDNYRLKIETPNSYIKQLGKELIADYNYKYFPSLRNKSEKIILTTNNDNYVNDYSIYFDTLKMSLIRLEQLFILNDLPPFYIYEFLKPTKNKFGQNISSWIKNITVIDVKKIKQLKIYLDEYFQFIFDRPKNIYKINKLAVPIDFSDQIKLDEFAEYLSRNSIVVLDFFDENLRLVSSEEANNSFITWFKAIYETNSYEMQKITEYRSNIENLIKRINEIHSKYKKINCNINKLGIEAKIAKLALKLIPDYCDNNVNTENKQCLIDLEQLII</sequence>
<evidence type="ECO:0000256" key="1">
    <source>
        <dbReference type="SAM" id="Coils"/>
    </source>
</evidence>